<protein>
    <submittedName>
        <fullName evidence="2">Uncharacterized protein</fullName>
    </submittedName>
</protein>
<proteinExistence type="predicted"/>
<evidence type="ECO:0000313" key="3">
    <source>
        <dbReference type="Proteomes" id="UP000247099"/>
    </source>
</evidence>
<comment type="caution">
    <text evidence="2">The sequence shown here is derived from an EMBL/GenBank/DDBJ whole genome shotgun (WGS) entry which is preliminary data.</text>
</comment>
<dbReference type="AlphaFoldDB" id="A0A317ZCH4"/>
<keyword evidence="1" id="KW-0812">Transmembrane</keyword>
<accession>A0A317ZCH4</accession>
<feature type="transmembrane region" description="Helical" evidence="1">
    <location>
        <begin position="37"/>
        <end position="56"/>
    </location>
</feature>
<keyword evidence="1" id="KW-1133">Transmembrane helix</keyword>
<keyword evidence="3" id="KW-1185">Reference proteome</keyword>
<feature type="transmembrane region" description="Helical" evidence="1">
    <location>
        <begin position="12"/>
        <end position="31"/>
    </location>
</feature>
<dbReference type="RefSeq" id="WP_110132297.1">
    <property type="nucleotide sequence ID" value="NZ_QHJQ01000024.1"/>
</dbReference>
<gene>
    <name evidence="2" type="ORF">DDZ13_15110</name>
</gene>
<organism evidence="2 3">
    <name type="scientific">Coraliomargarita sinensis</name>
    <dbReference type="NCBI Taxonomy" id="2174842"/>
    <lineage>
        <taxon>Bacteria</taxon>
        <taxon>Pseudomonadati</taxon>
        <taxon>Verrucomicrobiota</taxon>
        <taxon>Opitutia</taxon>
        <taxon>Puniceicoccales</taxon>
        <taxon>Coraliomargaritaceae</taxon>
        <taxon>Coraliomargarita</taxon>
    </lineage>
</organism>
<reference evidence="2 3" key="1">
    <citation type="submission" date="2018-05" db="EMBL/GenBank/DDBJ databases">
        <title>Coraliomargarita sinensis sp. nov., isolated from a marine solar saltern.</title>
        <authorList>
            <person name="Zhou L.Y."/>
        </authorList>
    </citation>
    <scope>NUCLEOTIDE SEQUENCE [LARGE SCALE GENOMIC DNA]</scope>
    <source>
        <strain evidence="2 3">WN38</strain>
    </source>
</reference>
<dbReference type="Proteomes" id="UP000247099">
    <property type="component" value="Unassembled WGS sequence"/>
</dbReference>
<dbReference type="EMBL" id="QHJQ01000024">
    <property type="protein sequence ID" value="PXA02835.1"/>
    <property type="molecule type" value="Genomic_DNA"/>
</dbReference>
<dbReference type="InParanoid" id="A0A317ZCH4"/>
<name>A0A317ZCH4_9BACT</name>
<evidence type="ECO:0000256" key="1">
    <source>
        <dbReference type="SAM" id="Phobius"/>
    </source>
</evidence>
<evidence type="ECO:0000313" key="2">
    <source>
        <dbReference type="EMBL" id="PXA02835.1"/>
    </source>
</evidence>
<sequence length="174" mass="19418">MKIEENRKPYLLLIAVGAVFLLISLVVGIVAFELTAFLLILGIGAPCTAFGSIKYLDKSPAAELDETSVRFFSGELIGLGKNERLRLKEIERIYTKALVSTTSVGISELNCLILEGEKLKKETGTRYFGGLSKPERDYLRHENRIIWMPPSLKQPLEGFVSALDTSLNEARTRR</sequence>
<keyword evidence="1" id="KW-0472">Membrane</keyword>